<dbReference type="PANTHER" id="PTHR45527:SF1">
    <property type="entry name" value="FATTY ACID SYNTHASE"/>
    <property type="match status" value="1"/>
</dbReference>
<dbReference type="NCBIfam" id="TIGR01444">
    <property type="entry name" value="fkbM_fam"/>
    <property type="match status" value="1"/>
</dbReference>
<dbReference type="SUPFAM" id="SSF47336">
    <property type="entry name" value="ACP-like"/>
    <property type="match status" value="1"/>
</dbReference>
<feature type="domain" description="Carrier" evidence="4">
    <location>
        <begin position="795"/>
        <end position="870"/>
    </location>
</feature>
<dbReference type="Gene3D" id="3.30.559.30">
    <property type="entry name" value="Nonribosomal peptide synthetase, condensation domain"/>
    <property type="match status" value="1"/>
</dbReference>
<dbReference type="Pfam" id="PF00550">
    <property type="entry name" value="PP-binding"/>
    <property type="match status" value="1"/>
</dbReference>
<dbReference type="EMBL" id="JADOUA010000001">
    <property type="protein sequence ID" value="MBG6090372.1"/>
    <property type="molecule type" value="Genomic_DNA"/>
</dbReference>
<dbReference type="GO" id="GO:0043041">
    <property type="term" value="P:amino acid activation for nonribosomal peptide biosynthetic process"/>
    <property type="evidence" value="ECO:0007669"/>
    <property type="project" value="TreeGrafter"/>
</dbReference>
<dbReference type="InterPro" id="IPR010071">
    <property type="entry name" value="AA_adenyl_dom"/>
</dbReference>
<protein>
    <submittedName>
        <fullName evidence="5">Amino acid adenylation domain-containing protein/FkbM family methyltransferase</fullName>
    </submittedName>
</protein>
<dbReference type="GO" id="GO:0009366">
    <property type="term" value="C:enterobactin synthetase complex"/>
    <property type="evidence" value="ECO:0007669"/>
    <property type="project" value="TreeGrafter"/>
</dbReference>
<evidence type="ECO:0000313" key="6">
    <source>
        <dbReference type="Proteomes" id="UP000614047"/>
    </source>
</evidence>
<dbReference type="SUPFAM" id="SSF53335">
    <property type="entry name" value="S-adenosyl-L-methionine-dependent methyltransferases"/>
    <property type="match status" value="1"/>
</dbReference>
<keyword evidence="5" id="KW-0808">Transferase</keyword>
<comment type="cofactor">
    <cofactor evidence="1">
        <name>pantetheine 4'-phosphate</name>
        <dbReference type="ChEBI" id="CHEBI:47942"/>
    </cofactor>
</comment>
<dbReference type="Gene3D" id="2.30.38.10">
    <property type="entry name" value="Luciferase, Domain 3"/>
    <property type="match status" value="1"/>
</dbReference>
<organism evidence="5 6">
    <name type="scientific">Actinomadura viridis</name>
    <dbReference type="NCBI Taxonomy" id="58110"/>
    <lineage>
        <taxon>Bacteria</taxon>
        <taxon>Bacillati</taxon>
        <taxon>Actinomycetota</taxon>
        <taxon>Actinomycetes</taxon>
        <taxon>Streptosporangiales</taxon>
        <taxon>Thermomonosporaceae</taxon>
        <taxon>Actinomadura</taxon>
    </lineage>
</organism>
<keyword evidence="2" id="KW-0596">Phosphopantetheine</keyword>
<dbReference type="RefSeq" id="WP_197012840.1">
    <property type="nucleotide sequence ID" value="NZ_BAABES010000016.1"/>
</dbReference>
<dbReference type="Gene3D" id="3.30.559.10">
    <property type="entry name" value="Chloramphenicol acetyltransferase-like domain"/>
    <property type="match status" value="1"/>
</dbReference>
<dbReference type="FunFam" id="3.40.50.12780:FF:000012">
    <property type="entry name" value="Non-ribosomal peptide synthetase"/>
    <property type="match status" value="1"/>
</dbReference>
<dbReference type="GO" id="GO:0031177">
    <property type="term" value="F:phosphopantetheine binding"/>
    <property type="evidence" value="ECO:0007669"/>
    <property type="project" value="InterPro"/>
</dbReference>
<dbReference type="Gene3D" id="3.40.50.150">
    <property type="entry name" value="Vaccinia Virus protein VP39"/>
    <property type="match status" value="1"/>
</dbReference>
<comment type="caution">
    <text evidence="5">The sequence shown here is derived from an EMBL/GenBank/DDBJ whole genome shotgun (WGS) entry which is preliminary data.</text>
</comment>
<accession>A0A931DLS9</accession>
<keyword evidence="6" id="KW-1185">Reference proteome</keyword>
<dbReference type="Pfam" id="PF00668">
    <property type="entry name" value="Condensation"/>
    <property type="match status" value="1"/>
</dbReference>
<dbReference type="PROSITE" id="PS00455">
    <property type="entry name" value="AMP_BINDING"/>
    <property type="match status" value="1"/>
</dbReference>
<evidence type="ECO:0000259" key="4">
    <source>
        <dbReference type="PROSITE" id="PS50075"/>
    </source>
</evidence>
<dbReference type="Gene3D" id="1.10.1200.10">
    <property type="entry name" value="ACP-like"/>
    <property type="match status" value="1"/>
</dbReference>
<dbReference type="GO" id="GO:0005829">
    <property type="term" value="C:cytosol"/>
    <property type="evidence" value="ECO:0007669"/>
    <property type="project" value="TreeGrafter"/>
</dbReference>
<name>A0A931DLS9_9ACTN</name>
<dbReference type="GO" id="GO:0047527">
    <property type="term" value="F:2,3-dihydroxybenzoate-serine ligase activity"/>
    <property type="evidence" value="ECO:0007669"/>
    <property type="project" value="TreeGrafter"/>
</dbReference>
<sequence length="1350" mass="145794">MPAPDTLVHRAVAGQAAATPGRIAVECGEATLTYAALWARVQGVAARLRAEGVGPDSVVAVAMERSAELPVALLGVLAAGGAYVPLDLDHPERRRAFVLADSGARVVLTRERFRSALPGSRATVLTLDGIPAAPEAGEIADPPPDALAYVIHTSGSTGTPKGAMNTHRAIANRLAWMQEAYGLTGDDRVLQKTPIGFDVSVWELFWPLMNGARLVLARPGGHRDPAYLADLVRARGVTTLHFVPPMLRAFLAVPGVEECASLRRVICSGEALPPGLAGRFFERLPGVRLDNLYGPTEAAVDVTAWTCRPGDATVPIGTPITGVRVHVVDERMWPAGPGEPGELLIGGVALARGYLGRPALTAERFVPDHLSGEPGARLYRTGDRVRRRADGALEFLGRLDDQVKIRGVRVEPGEAAAVVAGHPGVAGATVVARPDPAGEPRLVAYAVPDRATARPVAELLRAEREGLPVPSVRHTLDDGRTVLVPNRTEGEFLAREVFDTERYAELGVDPAPGGCVVDAGAHAGLFTLLAARSGATVHAFEPIPPLFELLRRNVAVHGVDARLYPCALGAAEGEATLTHYPNLTIMSGRYADPGADREVLRAYLGDEPDLDRLLDRSLEERRFVRPVRTLSAVLRENGVRRVDLLKIDVERSEEEVVAGVAEDDWPLIRQVLVEVHDTGGRLDRLTGFFEARGYRVRHAEDPRLAGTGLVMLAAVRPGGRARSEAAAPPRGARWAGPERLIADLRRHAERSLPDALVPSAWVLLETFPLTPNGKIDKRALPEPPSPPRPSGIWAAPEGPVQEGLASLWSELLGRDKPGADDDFFELGGHSLLANQLVARVRTEFGVELPLDAVFTARTVRGVAAAVESSPPAGREVPPIVPVPRDGHLPLSYSQERLWFLQQLHPEIRAYQFQATIELTGALDRDALARALTEIVRRHEVYRTTFTDVPADGPPSGAGGRPAGPRQVVHPPFPAPLEFGDLSGADDPDAAVRDRIRAAVAGPIPVDRLPLVRWVLLRAAPDRHVLLHLEHHLIHDGWAFNAFVGELAALYGAYATGGPPPLPEPEVQFADFAAWQRSWLEGPVSERQLAYWREALDGVPDFLDLPTDRPRPRVRRFTGDAPRFEVPADAAGRVRGLAAREGVTLFTVMLAAFEVLLSHWSEQDDFCVGSGIANRRWRQLERMFGMVINTVALRADLRGDPTFRELLARTRSAVLGAHAHQDVPYDRVVAAMRPERVAGRHPLCQVLFAFHDAPMPDVRMPGLDARVTPGVANGSAKFDLNVIAIPAAEQAAGRDGSGEAPSGSIEFIWEYDRDLFDARTVARAAELYGRLLDAVAGDPDARVSELFVGVP</sequence>
<dbReference type="PROSITE" id="PS00012">
    <property type="entry name" value="PHOSPHOPANTETHEINE"/>
    <property type="match status" value="1"/>
</dbReference>
<dbReference type="InterPro" id="IPR020845">
    <property type="entry name" value="AMP-binding_CS"/>
</dbReference>
<keyword evidence="3" id="KW-0597">Phosphoprotein</keyword>
<dbReference type="Gene3D" id="3.40.50.980">
    <property type="match status" value="2"/>
</dbReference>
<dbReference type="InterPro" id="IPR045851">
    <property type="entry name" value="AMP-bd_C_sf"/>
</dbReference>
<evidence type="ECO:0000256" key="2">
    <source>
        <dbReference type="ARBA" id="ARBA00022450"/>
    </source>
</evidence>
<dbReference type="SMART" id="SM00823">
    <property type="entry name" value="PKS_PP"/>
    <property type="match status" value="1"/>
</dbReference>
<dbReference type="InterPro" id="IPR000873">
    <property type="entry name" value="AMP-dep_synth/lig_dom"/>
</dbReference>
<gene>
    <name evidence="5" type="ORF">IW256_004485</name>
</gene>
<dbReference type="SUPFAM" id="SSF52777">
    <property type="entry name" value="CoA-dependent acyltransferases"/>
    <property type="match status" value="2"/>
</dbReference>
<evidence type="ECO:0000256" key="1">
    <source>
        <dbReference type="ARBA" id="ARBA00001957"/>
    </source>
</evidence>
<dbReference type="Proteomes" id="UP000614047">
    <property type="component" value="Unassembled WGS sequence"/>
</dbReference>
<dbReference type="InterPro" id="IPR036736">
    <property type="entry name" value="ACP-like_sf"/>
</dbReference>
<dbReference type="InterPro" id="IPR001242">
    <property type="entry name" value="Condensation_dom"/>
</dbReference>
<dbReference type="SUPFAM" id="SSF56801">
    <property type="entry name" value="Acetyl-CoA synthetase-like"/>
    <property type="match status" value="1"/>
</dbReference>
<dbReference type="InterPro" id="IPR023213">
    <property type="entry name" value="CAT-like_dom_sf"/>
</dbReference>
<dbReference type="GO" id="GO:0032259">
    <property type="term" value="P:methylation"/>
    <property type="evidence" value="ECO:0007669"/>
    <property type="project" value="UniProtKB-KW"/>
</dbReference>
<dbReference type="Pfam" id="PF05050">
    <property type="entry name" value="Methyltransf_21"/>
    <property type="match status" value="1"/>
</dbReference>
<dbReference type="InterPro" id="IPR006162">
    <property type="entry name" value="Ppantetheine_attach_site"/>
</dbReference>
<dbReference type="InterPro" id="IPR020806">
    <property type="entry name" value="PKS_PP-bd"/>
</dbReference>
<reference evidence="5" key="1">
    <citation type="submission" date="2020-11" db="EMBL/GenBank/DDBJ databases">
        <title>Sequencing the genomes of 1000 actinobacteria strains.</title>
        <authorList>
            <person name="Klenk H.-P."/>
        </authorList>
    </citation>
    <scope>NUCLEOTIDE SEQUENCE</scope>
    <source>
        <strain evidence="5">DSM 43175</strain>
    </source>
</reference>
<dbReference type="GO" id="GO:0072330">
    <property type="term" value="P:monocarboxylic acid biosynthetic process"/>
    <property type="evidence" value="ECO:0007669"/>
    <property type="project" value="UniProtKB-ARBA"/>
</dbReference>
<dbReference type="InterPro" id="IPR029063">
    <property type="entry name" value="SAM-dependent_MTases_sf"/>
</dbReference>
<evidence type="ECO:0000313" key="5">
    <source>
        <dbReference type="EMBL" id="MBG6090372.1"/>
    </source>
</evidence>
<dbReference type="InterPro" id="IPR009081">
    <property type="entry name" value="PP-bd_ACP"/>
</dbReference>
<dbReference type="PANTHER" id="PTHR45527">
    <property type="entry name" value="NONRIBOSOMAL PEPTIDE SYNTHETASE"/>
    <property type="match status" value="1"/>
</dbReference>
<dbReference type="GO" id="GO:0008168">
    <property type="term" value="F:methyltransferase activity"/>
    <property type="evidence" value="ECO:0007669"/>
    <property type="project" value="UniProtKB-KW"/>
</dbReference>
<dbReference type="PROSITE" id="PS50075">
    <property type="entry name" value="CARRIER"/>
    <property type="match status" value="1"/>
</dbReference>
<dbReference type="Gene3D" id="3.30.300.30">
    <property type="match status" value="1"/>
</dbReference>
<dbReference type="CDD" id="cd19531">
    <property type="entry name" value="LCL_NRPS-like"/>
    <property type="match status" value="1"/>
</dbReference>
<dbReference type="FunFam" id="3.40.50.980:FF:000002">
    <property type="entry name" value="Enterobactin synthetase component F"/>
    <property type="match status" value="1"/>
</dbReference>
<keyword evidence="5" id="KW-0489">Methyltransferase</keyword>
<dbReference type="NCBIfam" id="TIGR01733">
    <property type="entry name" value="AA-adenyl-dom"/>
    <property type="match status" value="1"/>
</dbReference>
<proteinExistence type="predicted"/>
<dbReference type="GO" id="GO:0008610">
    <property type="term" value="P:lipid biosynthetic process"/>
    <property type="evidence" value="ECO:0007669"/>
    <property type="project" value="UniProtKB-ARBA"/>
</dbReference>
<dbReference type="GO" id="GO:0009239">
    <property type="term" value="P:enterobactin biosynthetic process"/>
    <property type="evidence" value="ECO:0007669"/>
    <property type="project" value="TreeGrafter"/>
</dbReference>
<dbReference type="Pfam" id="PF00501">
    <property type="entry name" value="AMP-binding"/>
    <property type="match status" value="1"/>
</dbReference>
<dbReference type="FunFam" id="1.10.1200.10:FF:000016">
    <property type="entry name" value="Non-ribosomal peptide synthase"/>
    <property type="match status" value="1"/>
</dbReference>
<evidence type="ECO:0000256" key="3">
    <source>
        <dbReference type="ARBA" id="ARBA00022553"/>
    </source>
</evidence>
<dbReference type="CDD" id="cd17646">
    <property type="entry name" value="A_NRPS_AB3403-like"/>
    <property type="match status" value="1"/>
</dbReference>
<dbReference type="InterPro" id="IPR006342">
    <property type="entry name" value="FkbM_mtfrase"/>
</dbReference>